<feature type="domain" description="NAD-dependent epimerase/dehydratase" evidence="1">
    <location>
        <begin position="23"/>
        <end position="227"/>
    </location>
</feature>
<evidence type="ECO:0000313" key="3">
    <source>
        <dbReference type="Proteomes" id="UP000259273"/>
    </source>
</evidence>
<dbReference type="STRING" id="1121937.GCA_000423125_01009"/>
<proteinExistence type="predicted"/>
<dbReference type="PANTHER" id="PTHR43245:SF58">
    <property type="entry name" value="BLL5923 PROTEIN"/>
    <property type="match status" value="1"/>
</dbReference>
<dbReference type="InterPro" id="IPR036291">
    <property type="entry name" value="NAD(P)-bd_dom_sf"/>
</dbReference>
<gene>
    <name evidence="2" type="ORF">DCP75_04865</name>
</gene>
<sequence length="287" mass="30590">MYVRTLRRRGTRQQEIGGVCMSVLVTGASGYIGQALTARLQQQELAPVLVSRRGGAARGGPAMHAVDFATENLDESLLQGVSTVYHLAGIAHSQAPAAQYAAVNCRATLALADAAERAGVHHFIFVSSVKAMGPPATSTPRREMEVSAPANAYGRSKWEAECALRERFHRSAMTVTILRPALVYGPEPKGNLKWLLRAARFGVPAPPAGGARSMIGLDDLVELLLLLPGAGLSGVNTFNVADGRAYSTRETYQLLRAALGKQGPGVASPAWLWRVLASLLDLVQRQA</sequence>
<dbReference type="PANTHER" id="PTHR43245">
    <property type="entry name" value="BIFUNCTIONAL POLYMYXIN RESISTANCE PROTEIN ARNA"/>
    <property type="match status" value="1"/>
</dbReference>
<dbReference type="EMBL" id="DMND01000071">
    <property type="protein sequence ID" value="HAN27043.1"/>
    <property type="molecule type" value="Genomic_DNA"/>
</dbReference>
<name>A0A3C1KKQ7_9GAMM</name>
<evidence type="ECO:0000259" key="1">
    <source>
        <dbReference type="Pfam" id="PF01370"/>
    </source>
</evidence>
<protein>
    <recommendedName>
        <fullName evidence="1">NAD-dependent epimerase/dehydratase domain-containing protein</fullName>
    </recommendedName>
</protein>
<dbReference type="Proteomes" id="UP000259273">
    <property type="component" value="Unassembled WGS sequence"/>
</dbReference>
<dbReference type="InterPro" id="IPR001509">
    <property type="entry name" value="Epimerase_deHydtase"/>
</dbReference>
<dbReference type="InterPro" id="IPR050177">
    <property type="entry name" value="Lipid_A_modif_metabolic_enz"/>
</dbReference>
<accession>A0A3C1KKQ7</accession>
<dbReference type="SUPFAM" id="SSF51735">
    <property type="entry name" value="NAD(P)-binding Rossmann-fold domains"/>
    <property type="match status" value="1"/>
</dbReference>
<organism evidence="2 3">
    <name type="scientific">Haliea salexigens</name>
    <dbReference type="NCBI Taxonomy" id="287487"/>
    <lineage>
        <taxon>Bacteria</taxon>
        <taxon>Pseudomonadati</taxon>
        <taxon>Pseudomonadota</taxon>
        <taxon>Gammaproteobacteria</taxon>
        <taxon>Cellvibrionales</taxon>
        <taxon>Halieaceae</taxon>
        <taxon>Haliea</taxon>
    </lineage>
</organism>
<evidence type="ECO:0000313" key="2">
    <source>
        <dbReference type="EMBL" id="HAN27043.1"/>
    </source>
</evidence>
<dbReference type="AlphaFoldDB" id="A0A3C1KKQ7"/>
<feature type="non-terminal residue" evidence="2">
    <location>
        <position position="287"/>
    </location>
</feature>
<dbReference type="Pfam" id="PF01370">
    <property type="entry name" value="Epimerase"/>
    <property type="match status" value="1"/>
</dbReference>
<comment type="caution">
    <text evidence="2">The sequence shown here is derived from an EMBL/GenBank/DDBJ whole genome shotgun (WGS) entry which is preliminary data.</text>
</comment>
<reference evidence="2 3" key="1">
    <citation type="journal article" date="2018" name="Nat. Biotechnol.">
        <title>A standardized bacterial taxonomy based on genome phylogeny substantially revises the tree of life.</title>
        <authorList>
            <person name="Parks D.H."/>
            <person name="Chuvochina M."/>
            <person name="Waite D.W."/>
            <person name="Rinke C."/>
            <person name="Skarshewski A."/>
            <person name="Chaumeil P.A."/>
            <person name="Hugenholtz P."/>
        </authorList>
    </citation>
    <scope>NUCLEOTIDE SEQUENCE [LARGE SCALE GENOMIC DNA]</scope>
    <source>
        <strain evidence="2">UBA9158</strain>
    </source>
</reference>
<dbReference type="Gene3D" id="3.40.50.720">
    <property type="entry name" value="NAD(P)-binding Rossmann-like Domain"/>
    <property type="match status" value="1"/>
</dbReference>